<comment type="similarity">
    <text evidence="4">Belongs to the peptidase C64 family.</text>
</comment>
<evidence type="ECO:0000256" key="11">
    <source>
        <dbReference type="ARBA" id="ARBA00022786"/>
    </source>
</evidence>
<accession>A0A9J6BJI4</accession>
<keyword evidence="19" id="KW-1185">Reference proteome</keyword>
<dbReference type="GO" id="GO:0035871">
    <property type="term" value="P:protein K11-linked deubiquitination"/>
    <property type="evidence" value="ECO:0007669"/>
    <property type="project" value="TreeGrafter"/>
</dbReference>
<dbReference type="SMART" id="SM00259">
    <property type="entry name" value="ZnF_A20"/>
    <property type="match status" value="2"/>
</dbReference>
<reference evidence="18" key="1">
    <citation type="submission" date="2021-03" db="EMBL/GenBank/DDBJ databases">
        <title>Chromosome level genome of the anhydrobiotic midge Polypedilum vanderplanki.</title>
        <authorList>
            <person name="Yoshida Y."/>
            <person name="Kikawada T."/>
            <person name="Gusev O."/>
        </authorList>
    </citation>
    <scope>NUCLEOTIDE SEQUENCE</scope>
    <source>
        <strain evidence="18">NIAS01</strain>
        <tissue evidence="18">Whole body or cell culture</tissue>
    </source>
</reference>
<evidence type="ECO:0000256" key="7">
    <source>
        <dbReference type="ARBA" id="ARBA00022553"/>
    </source>
</evidence>
<keyword evidence="8" id="KW-0645">Protease</keyword>
<feature type="domain" description="OTU" evidence="17">
    <location>
        <begin position="233"/>
        <end position="425"/>
    </location>
</feature>
<evidence type="ECO:0000256" key="10">
    <source>
        <dbReference type="ARBA" id="ARBA00022771"/>
    </source>
</evidence>
<keyword evidence="6" id="KW-0963">Cytoplasm</keyword>
<dbReference type="Proteomes" id="UP001107558">
    <property type="component" value="Chromosome 4"/>
</dbReference>
<evidence type="ECO:0000256" key="4">
    <source>
        <dbReference type="ARBA" id="ARBA00005865"/>
    </source>
</evidence>
<evidence type="ECO:0000256" key="13">
    <source>
        <dbReference type="ARBA" id="ARBA00022807"/>
    </source>
</evidence>
<keyword evidence="9" id="KW-0479">Metal-binding</keyword>
<dbReference type="GO" id="GO:0070530">
    <property type="term" value="F:K63-linked polyubiquitin modification-dependent protein binding"/>
    <property type="evidence" value="ECO:0007669"/>
    <property type="project" value="TreeGrafter"/>
</dbReference>
<dbReference type="PANTHER" id="PTHR13367:SF27">
    <property type="entry name" value="OTU DOMAIN-CONTAINING PROTEIN"/>
    <property type="match status" value="1"/>
</dbReference>
<dbReference type="InterPro" id="IPR051346">
    <property type="entry name" value="OTU_Deubiquitinase"/>
</dbReference>
<evidence type="ECO:0000256" key="6">
    <source>
        <dbReference type="ARBA" id="ARBA00022490"/>
    </source>
</evidence>
<evidence type="ECO:0000313" key="19">
    <source>
        <dbReference type="Proteomes" id="UP001107558"/>
    </source>
</evidence>
<evidence type="ECO:0000256" key="3">
    <source>
        <dbReference type="ARBA" id="ARBA00004496"/>
    </source>
</evidence>
<evidence type="ECO:0000256" key="14">
    <source>
        <dbReference type="ARBA" id="ARBA00022833"/>
    </source>
</evidence>
<dbReference type="GO" id="GO:0004843">
    <property type="term" value="F:cysteine-type deubiquitinase activity"/>
    <property type="evidence" value="ECO:0007669"/>
    <property type="project" value="UniProtKB-EC"/>
</dbReference>
<evidence type="ECO:0000256" key="1">
    <source>
        <dbReference type="ARBA" id="ARBA00000707"/>
    </source>
</evidence>
<evidence type="ECO:0000256" key="8">
    <source>
        <dbReference type="ARBA" id="ARBA00022670"/>
    </source>
</evidence>
<keyword evidence="13" id="KW-0788">Thiol protease</keyword>
<proteinExistence type="inferred from homology"/>
<comment type="catalytic activity">
    <reaction evidence="1">
        <text>Thiol-dependent hydrolysis of ester, thioester, amide, peptide and isopeptide bonds formed by the C-terminal Gly of ubiquitin (a 76-residue protein attached to proteins as an intracellular targeting signal).</text>
        <dbReference type="EC" id="3.4.19.12"/>
    </reaction>
</comment>
<dbReference type="GO" id="GO:0005634">
    <property type="term" value="C:nucleus"/>
    <property type="evidence" value="ECO:0007669"/>
    <property type="project" value="UniProtKB-SubCell"/>
</dbReference>
<dbReference type="Pfam" id="PF01754">
    <property type="entry name" value="zf-A20"/>
    <property type="match status" value="1"/>
</dbReference>
<dbReference type="Gene3D" id="4.10.240.30">
    <property type="match status" value="1"/>
</dbReference>
<dbReference type="GO" id="GO:0070536">
    <property type="term" value="P:protein K63-linked deubiquitination"/>
    <property type="evidence" value="ECO:0007669"/>
    <property type="project" value="TreeGrafter"/>
</dbReference>
<dbReference type="PANTHER" id="PTHR13367">
    <property type="entry name" value="UBIQUITIN THIOESTERASE"/>
    <property type="match status" value="1"/>
</dbReference>
<sequence>MAMNESELISEFMKISKCDRKADAISCLSAWNWDIKRALIDYNDTSTQNYFKNKTKNNLEQHSPSPSSSSSLQSSTKVKLENNIDDETFTKANHHHMMSMNHIENTNEKHHDNLNINNNNNNKPILNKADSIDLVEYKKLSRGISRANDENVSLVTKARKELAMDFHSKQEQNQISPFIDTPDYTFTLPDLSVHDEEFRKFLERDLIECATLNSLENCQRLNWWVDIGLCRKLWPLSTSGDGNCLLHAASLAIWGFHDRRLTLRKALHKILSEGEYREVLWRRWRFQQTRVNKEAELVFSEIEWAKEWEEIVALASPEPRNNKQAARRRSMILEKQSSLSCADSIDANATYDSLEEIHVLALSYVLRRPIIVISDTILRDINGEALAPNNFGGIYLPLDLTPLDCHKVPLLLAYDTAHFSALVTMESTANEMPPALIPLIDNENILIPIHFSIDPGENFQWATYDGREGSWALTEVEHIALLKEFLEISYASPAISPDEEIYNSNESDEEYDRKVLEMAITLNNEENNFNGTTSPVDDKKVSCGGKTAKLQSVAKQFGSIGKSMSKKIKKNIGSITKFGKSNNHKFTAMTPTLGGGMVNGRYRLLCAQLRAKRHDFQEEMIKNYLECAYERFINTQGGNNSAATKKPSDEQLVHCINSDCDNFGTEKTSYMCISCFEKQKQRENSKNDFEFAPRYGTGKSKFYTQADAESHSAIKRLPSVKKLNELDQTLYLSKSTFFNDTKPPPYNVIGIPTSPSLPPIYKGKTTIIPIKVEGRDEDLIRFDSIEHKPQNGFIRPTTTNSTIYPISDVVDGPLIRHSYDVATKCRTPNCSFFGSPKNGYCSKCSQMQNENNSGNIQQYRKLQTEI</sequence>
<keyword evidence="14" id="KW-0862">Zinc</keyword>
<dbReference type="Pfam" id="PF02338">
    <property type="entry name" value="OTU"/>
    <property type="match status" value="1"/>
</dbReference>
<evidence type="ECO:0000256" key="15">
    <source>
        <dbReference type="ARBA" id="ARBA00023242"/>
    </source>
</evidence>
<feature type="compositionally biased region" description="Low complexity" evidence="16">
    <location>
        <begin position="63"/>
        <end position="75"/>
    </location>
</feature>
<dbReference type="EMBL" id="JADBJN010000004">
    <property type="protein sequence ID" value="KAG5669558.1"/>
    <property type="molecule type" value="Genomic_DNA"/>
</dbReference>
<feature type="region of interest" description="Disordered" evidence="16">
    <location>
        <begin position="56"/>
        <end position="78"/>
    </location>
</feature>
<keyword evidence="10" id="KW-0863">Zinc-finger</keyword>
<dbReference type="GO" id="GO:0071947">
    <property type="term" value="P:protein deubiquitination involved in ubiquitin-dependent protein catabolic process"/>
    <property type="evidence" value="ECO:0007669"/>
    <property type="project" value="TreeGrafter"/>
</dbReference>
<dbReference type="InterPro" id="IPR002653">
    <property type="entry name" value="Znf_A20"/>
</dbReference>
<evidence type="ECO:0000259" key="17">
    <source>
        <dbReference type="PROSITE" id="PS50802"/>
    </source>
</evidence>
<dbReference type="GO" id="GO:0008270">
    <property type="term" value="F:zinc ion binding"/>
    <property type="evidence" value="ECO:0007669"/>
    <property type="project" value="UniProtKB-KW"/>
</dbReference>
<dbReference type="Gene3D" id="1.10.8.10">
    <property type="entry name" value="DNA helicase RuvA subunit, C-terminal domain"/>
    <property type="match status" value="1"/>
</dbReference>
<keyword evidence="15" id="KW-0539">Nucleus</keyword>
<protein>
    <recommendedName>
        <fullName evidence="5">ubiquitinyl hydrolase 1</fullName>
        <ecNumber evidence="5">3.4.19.12</ecNumber>
    </recommendedName>
</protein>
<evidence type="ECO:0000256" key="9">
    <source>
        <dbReference type="ARBA" id="ARBA00022723"/>
    </source>
</evidence>
<gene>
    <name evidence="18" type="ORF">PVAND_017445</name>
</gene>
<evidence type="ECO:0000256" key="5">
    <source>
        <dbReference type="ARBA" id="ARBA00012759"/>
    </source>
</evidence>
<dbReference type="EC" id="3.4.19.12" evidence="5"/>
<keyword evidence="12" id="KW-0378">Hydrolase</keyword>
<organism evidence="18 19">
    <name type="scientific">Polypedilum vanderplanki</name>
    <name type="common">Sleeping chironomid midge</name>
    <dbReference type="NCBI Taxonomy" id="319348"/>
    <lineage>
        <taxon>Eukaryota</taxon>
        <taxon>Metazoa</taxon>
        <taxon>Ecdysozoa</taxon>
        <taxon>Arthropoda</taxon>
        <taxon>Hexapoda</taxon>
        <taxon>Insecta</taxon>
        <taxon>Pterygota</taxon>
        <taxon>Neoptera</taxon>
        <taxon>Endopterygota</taxon>
        <taxon>Diptera</taxon>
        <taxon>Nematocera</taxon>
        <taxon>Chironomoidea</taxon>
        <taxon>Chironomidae</taxon>
        <taxon>Chironominae</taxon>
        <taxon>Polypedilum</taxon>
        <taxon>Polypedilum</taxon>
    </lineage>
</organism>
<dbReference type="GO" id="GO:0071108">
    <property type="term" value="P:protein K48-linked deubiquitination"/>
    <property type="evidence" value="ECO:0007669"/>
    <property type="project" value="TreeGrafter"/>
</dbReference>
<dbReference type="Pfam" id="PF14555">
    <property type="entry name" value="UBA_4"/>
    <property type="match status" value="1"/>
</dbReference>
<evidence type="ECO:0000256" key="2">
    <source>
        <dbReference type="ARBA" id="ARBA00004123"/>
    </source>
</evidence>
<comment type="caution">
    <text evidence="18">The sequence shown here is derived from an EMBL/GenBank/DDBJ whole genome shotgun (WGS) entry which is preliminary data.</text>
</comment>
<dbReference type="PROSITE" id="PS50802">
    <property type="entry name" value="OTU"/>
    <property type="match status" value="1"/>
</dbReference>
<dbReference type="GO" id="GO:0005737">
    <property type="term" value="C:cytoplasm"/>
    <property type="evidence" value="ECO:0007669"/>
    <property type="project" value="UniProtKB-SubCell"/>
</dbReference>
<dbReference type="InterPro" id="IPR003323">
    <property type="entry name" value="OTU_dom"/>
</dbReference>
<name>A0A9J6BJI4_POLVA</name>
<evidence type="ECO:0000256" key="16">
    <source>
        <dbReference type="SAM" id="MobiDB-lite"/>
    </source>
</evidence>
<keyword evidence="7" id="KW-0597">Phosphoprotein</keyword>
<evidence type="ECO:0000256" key="12">
    <source>
        <dbReference type="ARBA" id="ARBA00022801"/>
    </source>
</evidence>
<comment type="subcellular location">
    <subcellularLocation>
        <location evidence="3">Cytoplasm</location>
    </subcellularLocation>
    <subcellularLocation>
        <location evidence="2">Nucleus</location>
    </subcellularLocation>
</comment>
<dbReference type="GO" id="GO:0003677">
    <property type="term" value="F:DNA binding"/>
    <property type="evidence" value="ECO:0007669"/>
    <property type="project" value="InterPro"/>
</dbReference>
<dbReference type="CDD" id="cd22768">
    <property type="entry name" value="OTU_OTUD7"/>
    <property type="match status" value="1"/>
</dbReference>
<dbReference type="OrthoDB" id="10064699at2759"/>
<keyword evidence="11" id="KW-0833">Ubl conjugation pathway</keyword>
<dbReference type="AlphaFoldDB" id="A0A9J6BJI4"/>
<evidence type="ECO:0000313" key="18">
    <source>
        <dbReference type="EMBL" id="KAG5669558.1"/>
    </source>
</evidence>